<dbReference type="PANTHER" id="PTHR43283:SF7">
    <property type="entry name" value="BETA-LACTAMASE-RELATED DOMAIN-CONTAINING PROTEIN"/>
    <property type="match status" value="1"/>
</dbReference>
<feature type="chain" id="PRO_5046630076" evidence="1">
    <location>
        <begin position="22"/>
        <end position="355"/>
    </location>
</feature>
<dbReference type="GO" id="GO:0016787">
    <property type="term" value="F:hydrolase activity"/>
    <property type="evidence" value="ECO:0007669"/>
    <property type="project" value="UniProtKB-KW"/>
</dbReference>
<dbReference type="PANTHER" id="PTHR43283">
    <property type="entry name" value="BETA-LACTAMASE-RELATED"/>
    <property type="match status" value="1"/>
</dbReference>
<evidence type="ECO:0000256" key="1">
    <source>
        <dbReference type="SAM" id="SignalP"/>
    </source>
</evidence>
<comment type="caution">
    <text evidence="3">The sequence shown here is derived from an EMBL/GenBank/DDBJ whole genome shotgun (WGS) entry which is preliminary data.</text>
</comment>
<dbReference type="InterPro" id="IPR001466">
    <property type="entry name" value="Beta-lactam-related"/>
</dbReference>
<accession>A0ABU5QSH9</accession>
<reference evidence="3 4" key="1">
    <citation type="submission" date="2023-12" db="EMBL/GenBank/DDBJ databases">
        <title>Novel species of the genus Arcicella isolated from rivers.</title>
        <authorList>
            <person name="Lu H."/>
        </authorList>
    </citation>
    <scope>NUCLEOTIDE SEQUENCE [LARGE SCALE GENOMIC DNA]</scope>
    <source>
        <strain evidence="3 4">LMG 21963</strain>
    </source>
</reference>
<gene>
    <name evidence="3" type="ORF">VB264_16200</name>
</gene>
<dbReference type="InterPro" id="IPR050789">
    <property type="entry name" value="Diverse_Enzym_Activities"/>
</dbReference>
<keyword evidence="4" id="KW-1185">Reference proteome</keyword>
<feature type="domain" description="Beta-lactamase-related" evidence="2">
    <location>
        <begin position="46"/>
        <end position="334"/>
    </location>
</feature>
<evidence type="ECO:0000313" key="4">
    <source>
        <dbReference type="Proteomes" id="UP001304671"/>
    </source>
</evidence>
<dbReference type="InterPro" id="IPR012338">
    <property type="entry name" value="Beta-lactam/transpept-like"/>
</dbReference>
<dbReference type="RefSeq" id="WP_323250866.1">
    <property type="nucleotide sequence ID" value="NZ_JAYFUL010000029.1"/>
</dbReference>
<keyword evidence="3" id="KW-0378">Hydrolase</keyword>
<dbReference type="Pfam" id="PF00144">
    <property type="entry name" value="Beta-lactamase"/>
    <property type="match status" value="1"/>
</dbReference>
<evidence type="ECO:0000259" key="2">
    <source>
        <dbReference type="Pfam" id="PF00144"/>
    </source>
</evidence>
<dbReference type="Gene3D" id="3.40.710.10">
    <property type="entry name" value="DD-peptidase/beta-lactamase superfamily"/>
    <property type="match status" value="1"/>
</dbReference>
<feature type="signal peptide" evidence="1">
    <location>
        <begin position="1"/>
        <end position="21"/>
    </location>
</feature>
<proteinExistence type="predicted"/>
<dbReference type="SUPFAM" id="SSF56601">
    <property type="entry name" value="beta-lactamase/transpeptidase-like"/>
    <property type="match status" value="1"/>
</dbReference>
<organism evidence="3 4">
    <name type="scientific">Arcicella aquatica</name>
    <dbReference type="NCBI Taxonomy" id="217141"/>
    <lineage>
        <taxon>Bacteria</taxon>
        <taxon>Pseudomonadati</taxon>
        <taxon>Bacteroidota</taxon>
        <taxon>Cytophagia</taxon>
        <taxon>Cytophagales</taxon>
        <taxon>Flectobacillaceae</taxon>
        <taxon>Arcicella</taxon>
    </lineage>
</organism>
<dbReference type="EC" id="3.-.-.-" evidence="3"/>
<protein>
    <submittedName>
        <fullName evidence="3">Serine hydrolase</fullName>
        <ecNumber evidence="3">3.-.-.-</ecNumber>
    </submittedName>
</protein>
<dbReference type="Proteomes" id="UP001304671">
    <property type="component" value="Unassembled WGS sequence"/>
</dbReference>
<dbReference type="EMBL" id="JAYFUL010000029">
    <property type="protein sequence ID" value="MEA5259341.1"/>
    <property type="molecule type" value="Genomic_DNA"/>
</dbReference>
<evidence type="ECO:0000313" key="3">
    <source>
        <dbReference type="EMBL" id="MEA5259341.1"/>
    </source>
</evidence>
<name>A0ABU5QSH9_9BACT</name>
<keyword evidence="1" id="KW-0732">Signal</keyword>
<sequence>MKKNILFICLIIAFTSISSFAQVNKTLLDSLTIAIEHGAYPNIDGMVVSQKGKLIYEKYFNGLTQSSLHDTRSSFKSITGLLVGIAIDKGYIKSVDDKVYSFFPEYKNFNNWDSRKESMTIQHLLAMKSGFDCEEWDGAKDCEDEMAETNDWVKFSLDLPMLHPSGTHWAYTSCNTMILGGIVSNASKMSIITFADKFLFQPLGIKNYRWTKDPAGHGMTAGSFYILPTDMAKIGELVLNKGLYKGKRIVSEKWIKEATQPITKIENFSNVSISKAKSAIPQPTFYGYTWYNEAIKTDKISHNVIFASGNGGQYIMVIPDLALVVAFTGNSYNSSKSKLPFEILIKYILPYFEGK</sequence>